<dbReference type="Pfam" id="PF13699">
    <property type="entry name" value="eCIS_core"/>
    <property type="match status" value="1"/>
</dbReference>
<protein>
    <submittedName>
        <fullName evidence="3">Uncharacterized protein DUF4157</fullName>
    </submittedName>
</protein>
<feature type="region of interest" description="Disordered" evidence="1">
    <location>
        <begin position="1"/>
        <end position="24"/>
    </location>
</feature>
<comment type="caution">
    <text evidence="3">The sequence shown here is derived from an EMBL/GenBank/DDBJ whole genome shotgun (WGS) entry which is preliminary data.</text>
</comment>
<evidence type="ECO:0000313" key="4">
    <source>
        <dbReference type="Proteomes" id="UP000247555"/>
    </source>
</evidence>
<dbReference type="InterPro" id="IPR025295">
    <property type="entry name" value="eCIS_core_dom"/>
</dbReference>
<gene>
    <name evidence="3" type="ORF">DFR34_11250</name>
</gene>
<proteinExistence type="predicted"/>
<dbReference type="RefSeq" id="WP_110391033.1">
    <property type="nucleotide sequence ID" value="NZ_JAKLKZ010000004.1"/>
</dbReference>
<organism evidence="3 4">
    <name type="scientific">Rivihabitans pingtungensis</name>
    <dbReference type="NCBI Taxonomy" id="1054498"/>
    <lineage>
        <taxon>Bacteria</taxon>
        <taxon>Pseudomonadati</taxon>
        <taxon>Pseudomonadota</taxon>
        <taxon>Betaproteobacteria</taxon>
        <taxon>Neisseriales</taxon>
        <taxon>Aquaspirillaceae</taxon>
        <taxon>Rivihabitans</taxon>
    </lineage>
</organism>
<dbReference type="OrthoDB" id="292792at2"/>
<evidence type="ECO:0000313" key="3">
    <source>
        <dbReference type="EMBL" id="PXX78331.1"/>
    </source>
</evidence>
<feature type="domain" description="eCIS core" evidence="2">
    <location>
        <begin position="75"/>
        <end position="140"/>
    </location>
</feature>
<dbReference type="EMBL" id="QJKI01000012">
    <property type="protein sequence ID" value="PXX78331.1"/>
    <property type="molecule type" value="Genomic_DNA"/>
</dbReference>
<keyword evidence="4" id="KW-1185">Reference proteome</keyword>
<accession>A0A318KKG6</accession>
<dbReference type="Proteomes" id="UP000247555">
    <property type="component" value="Unassembled WGS sequence"/>
</dbReference>
<reference evidence="3 4" key="1">
    <citation type="submission" date="2018-05" db="EMBL/GenBank/DDBJ databases">
        <title>Genomic Encyclopedia of Type Strains, Phase IV (KMG-IV): sequencing the most valuable type-strain genomes for metagenomic binning, comparative biology and taxonomic classification.</title>
        <authorList>
            <person name="Goeker M."/>
        </authorList>
    </citation>
    <scope>NUCLEOTIDE SEQUENCE [LARGE SCALE GENOMIC DNA]</scope>
    <source>
        <strain evidence="3 4">DSM 29661</strain>
    </source>
</reference>
<sequence>MKAERITRAHSRAQSTSTTALKHVATPATARNTALAQLAHTAGQSPRAAQLQKIQQLANQHLGAAPVLQRNQTGLPDGLKAGVETLSGMSLDKVRVHYNSSKPAQLNAHAYAQGADIHVAPGQQKHLAHEAWHVVQQAQGRVRPTTQLKNGAPINDDPALEREADSMGSKAMQMKAVTPMQQLAQPSLRAHTLTPQLVKYGDSAKLARERYKSKSKKSKYTFARWKKGREAQHLIPAQVCKEFGIPAAWANSAVNGMMMPSGRRSTNHQRLTSLDKGKRFHIKGGGAHPNYNKAVFAMAIKAPFKWKKGAVSRQKFEALAHHLRALNRPRRSGPAQDYVDDIR</sequence>
<evidence type="ECO:0000256" key="1">
    <source>
        <dbReference type="SAM" id="MobiDB-lite"/>
    </source>
</evidence>
<evidence type="ECO:0000259" key="2">
    <source>
        <dbReference type="Pfam" id="PF13699"/>
    </source>
</evidence>
<dbReference type="AlphaFoldDB" id="A0A318KKG6"/>
<name>A0A318KKG6_9NEIS</name>